<comment type="similarity">
    <text evidence="8">Belongs to the binding-protein-dependent transport system permease family. LivHM subfamily.</text>
</comment>
<evidence type="ECO:0000256" key="1">
    <source>
        <dbReference type="ARBA" id="ARBA00004651"/>
    </source>
</evidence>
<dbReference type="CDD" id="cd06582">
    <property type="entry name" value="TM_PBP1_LivH_like"/>
    <property type="match status" value="1"/>
</dbReference>
<proteinExistence type="inferred from homology"/>
<dbReference type="GO" id="GO:0005886">
    <property type="term" value="C:plasma membrane"/>
    <property type="evidence" value="ECO:0007669"/>
    <property type="project" value="UniProtKB-SubCell"/>
</dbReference>
<evidence type="ECO:0000256" key="3">
    <source>
        <dbReference type="ARBA" id="ARBA00022475"/>
    </source>
</evidence>
<reference evidence="10 11" key="1">
    <citation type="submission" date="2018-10" db="EMBL/GenBank/DDBJ databases">
        <title>Robbsia sp. DHC34, isolated from soil.</title>
        <authorList>
            <person name="Gao Z.-H."/>
            <person name="Qiu L.-H."/>
        </authorList>
    </citation>
    <scope>NUCLEOTIDE SEQUENCE [LARGE SCALE GENOMIC DNA]</scope>
    <source>
        <strain evidence="10 11">DHC34</strain>
    </source>
</reference>
<evidence type="ECO:0000256" key="9">
    <source>
        <dbReference type="SAM" id="Phobius"/>
    </source>
</evidence>
<dbReference type="Proteomes" id="UP000270342">
    <property type="component" value="Unassembled WGS sequence"/>
</dbReference>
<evidence type="ECO:0000256" key="8">
    <source>
        <dbReference type="ARBA" id="ARBA00037998"/>
    </source>
</evidence>
<dbReference type="EMBL" id="RBZU01000013">
    <property type="protein sequence ID" value="RKP47183.1"/>
    <property type="molecule type" value="Genomic_DNA"/>
</dbReference>
<evidence type="ECO:0000256" key="5">
    <source>
        <dbReference type="ARBA" id="ARBA00022970"/>
    </source>
</evidence>
<dbReference type="GO" id="GO:0022857">
    <property type="term" value="F:transmembrane transporter activity"/>
    <property type="evidence" value="ECO:0007669"/>
    <property type="project" value="InterPro"/>
</dbReference>
<keyword evidence="2" id="KW-0813">Transport</keyword>
<comment type="subcellular location">
    <subcellularLocation>
        <location evidence="1">Cell membrane</location>
        <topology evidence="1">Multi-pass membrane protein</topology>
    </subcellularLocation>
</comment>
<organism evidence="10 11">
    <name type="scientific">Pararobbsia silviterrae</name>
    <dbReference type="NCBI Taxonomy" id="1792498"/>
    <lineage>
        <taxon>Bacteria</taxon>
        <taxon>Pseudomonadati</taxon>
        <taxon>Pseudomonadota</taxon>
        <taxon>Betaproteobacteria</taxon>
        <taxon>Burkholderiales</taxon>
        <taxon>Burkholderiaceae</taxon>
        <taxon>Pararobbsia</taxon>
    </lineage>
</organism>
<comment type="caution">
    <text evidence="10">The sequence shown here is derived from an EMBL/GenBank/DDBJ whole genome shotgun (WGS) entry which is preliminary data.</text>
</comment>
<evidence type="ECO:0000313" key="10">
    <source>
        <dbReference type="EMBL" id="RKP47183.1"/>
    </source>
</evidence>
<feature type="transmembrane region" description="Helical" evidence="9">
    <location>
        <begin position="61"/>
        <end position="80"/>
    </location>
</feature>
<feature type="transmembrane region" description="Helical" evidence="9">
    <location>
        <begin position="224"/>
        <end position="249"/>
    </location>
</feature>
<evidence type="ECO:0000256" key="7">
    <source>
        <dbReference type="ARBA" id="ARBA00023136"/>
    </source>
</evidence>
<evidence type="ECO:0000256" key="4">
    <source>
        <dbReference type="ARBA" id="ARBA00022692"/>
    </source>
</evidence>
<gene>
    <name evidence="10" type="ORF">D7S86_23540</name>
</gene>
<protein>
    <submittedName>
        <fullName evidence="10">Branched-chain amino acid ABC transporter permease</fullName>
    </submittedName>
</protein>
<dbReference type="InterPro" id="IPR001851">
    <property type="entry name" value="ABC_transp_permease"/>
</dbReference>
<dbReference type="GO" id="GO:0006865">
    <property type="term" value="P:amino acid transport"/>
    <property type="evidence" value="ECO:0007669"/>
    <property type="project" value="UniProtKB-KW"/>
</dbReference>
<dbReference type="PANTHER" id="PTHR11795:SF445">
    <property type="entry name" value="AMINO ACID ABC TRANSPORTER PERMEASE PROTEIN"/>
    <property type="match status" value="1"/>
</dbReference>
<evidence type="ECO:0000256" key="6">
    <source>
        <dbReference type="ARBA" id="ARBA00022989"/>
    </source>
</evidence>
<dbReference type="AlphaFoldDB" id="A0A494XI11"/>
<dbReference type="Pfam" id="PF02653">
    <property type="entry name" value="BPD_transp_2"/>
    <property type="match status" value="1"/>
</dbReference>
<feature type="transmembrane region" description="Helical" evidence="9">
    <location>
        <begin position="190"/>
        <end position="212"/>
    </location>
</feature>
<dbReference type="PANTHER" id="PTHR11795">
    <property type="entry name" value="BRANCHED-CHAIN AMINO ACID TRANSPORT SYSTEM PERMEASE PROTEIN LIVH"/>
    <property type="match status" value="1"/>
</dbReference>
<dbReference type="RefSeq" id="WP_121090078.1">
    <property type="nucleotide sequence ID" value="NZ_RBZU01000013.1"/>
</dbReference>
<evidence type="ECO:0000313" key="11">
    <source>
        <dbReference type="Proteomes" id="UP000270342"/>
    </source>
</evidence>
<accession>A0A494XI11</accession>
<feature type="transmembrane region" description="Helical" evidence="9">
    <location>
        <begin position="261"/>
        <end position="278"/>
    </location>
</feature>
<sequence length="290" mass="30360">MSDWINVLIEGLLLGGLYALFATGLSLAFGIMRIVNIGHGDLAVLGAFVAITLSERFGLSPWMALLLGIPLMGALGYVMQRTLLERTLGSDILPPILVTFGISIILRNTLLEVYSADPRSLGDGALTTASIALPGDIAIGVLPLTIMIVAIVVLAALQWMFSSTRLGRAFRATSDDPATAQLMGLNHKRVYGVAMAIAVAVAGVAGVFLALRANVSPSEGQARLLYAFEAVIIGGLGSLWGTLAGGAILGVAQTAGMKLDPGWGILAGHLVFFVVLLARPNGLFPRTRDR</sequence>
<evidence type="ECO:0000256" key="2">
    <source>
        <dbReference type="ARBA" id="ARBA00022448"/>
    </source>
</evidence>
<feature type="transmembrane region" description="Helical" evidence="9">
    <location>
        <begin position="12"/>
        <end position="31"/>
    </location>
</feature>
<keyword evidence="5" id="KW-0029">Amino-acid transport</keyword>
<keyword evidence="6 9" id="KW-1133">Transmembrane helix</keyword>
<name>A0A494XI11_9BURK</name>
<keyword evidence="11" id="KW-1185">Reference proteome</keyword>
<dbReference type="OrthoDB" id="32289at2"/>
<keyword evidence="4 9" id="KW-0812">Transmembrane</keyword>
<feature type="transmembrane region" description="Helical" evidence="9">
    <location>
        <begin position="92"/>
        <end position="110"/>
    </location>
</feature>
<dbReference type="InterPro" id="IPR052157">
    <property type="entry name" value="BCAA_transport_permease"/>
</dbReference>
<keyword evidence="7 9" id="KW-0472">Membrane</keyword>
<keyword evidence="3" id="KW-1003">Cell membrane</keyword>
<feature type="transmembrane region" description="Helical" evidence="9">
    <location>
        <begin position="137"/>
        <end position="161"/>
    </location>
</feature>